<feature type="transmembrane region" description="Helical" evidence="1">
    <location>
        <begin position="203"/>
        <end position="225"/>
    </location>
</feature>
<feature type="transmembrane region" description="Helical" evidence="1">
    <location>
        <begin position="88"/>
        <end position="106"/>
    </location>
</feature>
<protein>
    <recommendedName>
        <fullName evidence="4">Glycosyltransferase RgtA/B/C/D-like domain-containing protein</fullName>
    </recommendedName>
</protein>
<keyword evidence="1" id="KW-0472">Membrane</keyword>
<reference evidence="2 3" key="1">
    <citation type="submission" date="2018-08" db="EMBL/GenBank/DDBJ databases">
        <title>Chryseobacterium nematophagum: a novel matrix digesting pathogen of nematodes.</title>
        <authorList>
            <person name="Page A."/>
            <person name="Roberts M."/>
            <person name="Felix M.-A."/>
            <person name="Weir W."/>
        </authorList>
    </citation>
    <scope>NUCLEOTIDE SEQUENCE [LARGE SCALE GENOMIC DNA]</scope>
    <source>
        <strain evidence="2 3">JUb275</strain>
    </source>
</reference>
<feature type="transmembrane region" description="Helical" evidence="1">
    <location>
        <begin position="27"/>
        <end position="48"/>
    </location>
</feature>
<accession>A0A3M7LHM3</accession>
<evidence type="ECO:0000313" key="3">
    <source>
        <dbReference type="Proteomes" id="UP000267524"/>
    </source>
</evidence>
<keyword evidence="1" id="KW-1133">Transmembrane helix</keyword>
<feature type="transmembrane region" description="Helical" evidence="1">
    <location>
        <begin position="365"/>
        <end position="382"/>
    </location>
</feature>
<keyword evidence="3" id="KW-1185">Reference proteome</keyword>
<feature type="transmembrane region" description="Helical" evidence="1">
    <location>
        <begin position="277"/>
        <end position="295"/>
    </location>
</feature>
<evidence type="ECO:0000313" key="2">
    <source>
        <dbReference type="EMBL" id="RMZ61106.1"/>
    </source>
</evidence>
<evidence type="ECO:0008006" key="4">
    <source>
        <dbReference type="Google" id="ProtNLM"/>
    </source>
</evidence>
<feature type="transmembrane region" description="Helical" evidence="1">
    <location>
        <begin position="338"/>
        <end position="359"/>
    </location>
</feature>
<keyword evidence="1" id="KW-0812">Transmembrane</keyword>
<dbReference type="Proteomes" id="UP000267524">
    <property type="component" value="Unassembled WGS sequence"/>
</dbReference>
<organism evidence="2 3">
    <name type="scientific">Chryseobacterium nematophagum</name>
    <dbReference type="NCBI Taxonomy" id="2305228"/>
    <lineage>
        <taxon>Bacteria</taxon>
        <taxon>Pseudomonadati</taxon>
        <taxon>Bacteroidota</taxon>
        <taxon>Flavobacteriia</taxon>
        <taxon>Flavobacteriales</taxon>
        <taxon>Weeksellaceae</taxon>
        <taxon>Chryseobacterium group</taxon>
        <taxon>Chryseobacterium</taxon>
    </lineage>
</organism>
<comment type="caution">
    <text evidence="2">The sequence shown here is derived from an EMBL/GenBank/DDBJ whole genome shotgun (WGS) entry which is preliminary data.</text>
</comment>
<feature type="transmembrane region" description="Helical" evidence="1">
    <location>
        <begin position="170"/>
        <end position="196"/>
    </location>
</feature>
<feature type="transmembrane region" description="Helical" evidence="1">
    <location>
        <begin position="307"/>
        <end position="326"/>
    </location>
</feature>
<sequence length="476" mass="55581">MISKNSLDKFAYYCGVKRAKSMIKYKVLSILLVIIYFIQTLCVSFGGIGADSLSYFGIAADLPTPETNLFPLGYPILLRFFKGLLDDYFWASKILNCLFTVGILLFSYLKKFYFRETVLLFTGKTFFFVFFGAMSEGPFIFLFYFLFYFLHQIFSKDLGLYQNAVWASLILIGMFMMRYSGIYIYLSILLYCFLMYFRIRKKIYFKALIGFTILSGLGIMGYLLFNFFHFGSFTGENLRGEPAEMLPLYILRDLLGVANAIDPFIGIKPASNSMGSIIFQCLILVIDICIFIYFLHFYKKAKKSPIYYFHILLWVMAGVYAFSLLVSGWYQQIEEMSVRLMAASNICLFFSFLILYFQNESSDKFILRIGCLFLVFLTLYNVKDPGNYLENKNKIEPQMAKFRHKKYLYNDEKNRVTTTIYYFPIIDKTLKYPHTNNQKGKLKESIAGTINPQIKWLKYDTVKDRSTVLYTSQLKF</sequence>
<name>A0A3M7LHM3_9FLAO</name>
<proteinExistence type="predicted"/>
<evidence type="ECO:0000256" key="1">
    <source>
        <dbReference type="SAM" id="Phobius"/>
    </source>
</evidence>
<feature type="transmembrane region" description="Helical" evidence="1">
    <location>
        <begin position="126"/>
        <end position="150"/>
    </location>
</feature>
<gene>
    <name evidence="2" type="ORF">D1632_03855</name>
</gene>
<dbReference type="EMBL" id="QWIV01000005">
    <property type="protein sequence ID" value="RMZ61106.1"/>
    <property type="molecule type" value="Genomic_DNA"/>
</dbReference>
<dbReference type="AlphaFoldDB" id="A0A3M7LHM3"/>